<protein>
    <submittedName>
        <fullName evidence="2">Protein kinase domain-containing protein</fullName>
    </submittedName>
</protein>
<name>A0A8R1DWA4_CAEJA</name>
<sequence length="166" mass="19132">MEFLEIAKHLRTLTYYHRPDYQKLFMTLISIMQKGKFSWSDPYDWEQPFAQKSTLTLSVSPIQKSLEFAKKPKSREVGEPLKDSPDDVNGPKRNSDEKMSKEKGSKEKGSKEKMSREKGSKELSKETGSAEGPNFSAEKADDETRKEYFRLLPFDLDFFASDPIGF</sequence>
<dbReference type="Proteomes" id="UP000005237">
    <property type="component" value="Unassembled WGS sequence"/>
</dbReference>
<dbReference type="EnsemblMetazoa" id="CJA12288b.1">
    <property type="protein sequence ID" value="CJA12288b.1"/>
    <property type="gene ID" value="WBGene00131492"/>
</dbReference>
<evidence type="ECO:0000256" key="1">
    <source>
        <dbReference type="SAM" id="MobiDB-lite"/>
    </source>
</evidence>
<dbReference type="AlphaFoldDB" id="A0A8R1DWA4"/>
<organism evidence="2 3">
    <name type="scientific">Caenorhabditis japonica</name>
    <dbReference type="NCBI Taxonomy" id="281687"/>
    <lineage>
        <taxon>Eukaryota</taxon>
        <taxon>Metazoa</taxon>
        <taxon>Ecdysozoa</taxon>
        <taxon>Nematoda</taxon>
        <taxon>Chromadorea</taxon>
        <taxon>Rhabditida</taxon>
        <taxon>Rhabditina</taxon>
        <taxon>Rhabditomorpha</taxon>
        <taxon>Rhabditoidea</taxon>
        <taxon>Rhabditidae</taxon>
        <taxon>Peloderinae</taxon>
        <taxon>Caenorhabditis</taxon>
    </lineage>
</organism>
<evidence type="ECO:0000313" key="3">
    <source>
        <dbReference type="Proteomes" id="UP000005237"/>
    </source>
</evidence>
<proteinExistence type="predicted"/>
<evidence type="ECO:0000313" key="2">
    <source>
        <dbReference type="EnsemblMetazoa" id="CJA12288b.1"/>
    </source>
</evidence>
<feature type="region of interest" description="Disordered" evidence="1">
    <location>
        <begin position="68"/>
        <end position="142"/>
    </location>
</feature>
<accession>A0A8R1DWA4</accession>
<reference evidence="3" key="1">
    <citation type="submission" date="2010-08" db="EMBL/GenBank/DDBJ databases">
        <authorList>
            <consortium name="Caenorhabditis japonica Sequencing Consortium"/>
            <person name="Wilson R.K."/>
        </authorList>
    </citation>
    <scope>NUCLEOTIDE SEQUENCE [LARGE SCALE GENOMIC DNA]</scope>
    <source>
        <strain evidence="3">DF5081</strain>
    </source>
</reference>
<reference evidence="2" key="2">
    <citation type="submission" date="2022-06" db="UniProtKB">
        <authorList>
            <consortium name="EnsemblMetazoa"/>
        </authorList>
    </citation>
    <scope>IDENTIFICATION</scope>
    <source>
        <strain evidence="2">DF5081</strain>
    </source>
</reference>
<keyword evidence="3" id="KW-1185">Reference proteome</keyword>
<feature type="compositionally biased region" description="Basic and acidic residues" evidence="1">
    <location>
        <begin position="68"/>
        <end position="125"/>
    </location>
</feature>